<dbReference type="Gene3D" id="3.40.50.80">
    <property type="entry name" value="Nucleotide-binding domain of ferredoxin-NADP reductase (FNR) module"/>
    <property type="match status" value="1"/>
</dbReference>
<evidence type="ECO:0000259" key="10">
    <source>
        <dbReference type="PROSITE" id="PS51384"/>
    </source>
</evidence>
<dbReference type="SFLD" id="SFLDG01168">
    <property type="entry name" value="Ferric_reductase_subgroup_(FRE"/>
    <property type="match status" value="1"/>
</dbReference>
<feature type="transmembrane region" description="Helical" evidence="8">
    <location>
        <begin position="131"/>
        <end position="154"/>
    </location>
</feature>
<protein>
    <recommendedName>
        <fullName evidence="13">NADPH oxidase</fullName>
    </recommendedName>
</protein>
<evidence type="ECO:0000256" key="7">
    <source>
        <dbReference type="ARBA" id="ARBA00023136"/>
    </source>
</evidence>
<dbReference type="CDD" id="cd06186">
    <property type="entry name" value="NOX_Duox_like_FAD_NADP"/>
    <property type="match status" value="1"/>
</dbReference>
<evidence type="ECO:0000256" key="1">
    <source>
        <dbReference type="ARBA" id="ARBA00004141"/>
    </source>
</evidence>
<evidence type="ECO:0000256" key="6">
    <source>
        <dbReference type="ARBA" id="ARBA00023065"/>
    </source>
</evidence>
<dbReference type="PROSITE" id="PS00018">
    <property type="entry name" value="EF_HAND_1"/>
    <property type="match status" value="1"/>
</dbReference>
<dbReference type="GO" id="GO:0016175">
    <property type="term" value="F:superoxide-generating NAD(P)H oxidase activity"/>
    <property type="evidence" value="ECO:0007669"/>
    <property type="project" value="TreeGrafter"/>
</dbReference>
<feature type="transmembrane region" description="Helical" evidence="8">
    <location>
        <begin position="299"/>
        <end position="319"/>
    </location>
</feature>
<dbReference type="PANTHER" id="PTHR11972:SF153">
    <property type="entry name" value="SUPEROXIDE-GENERATING NADPH OXIDASE HEAVY CHAIN SUBUNIT A"/>
    <property type="match status" value="1"/>
</dbReference>
<dbReference type="InterPro" id="IPR018247">
    <property type="entry name" value="EF_Hand_1_Ca_BS"/>
</dbReference>
<dbReference type="InterPro" id="IPR039261">
    <property type="entry name" value="FNR_nucleotide-bd"/>
</dbReference>
<keyword evidence="7 8" id="KW-0472">Membrane</keyword>
<dbReference type="InterPro" id="IPR013112">
    <property type="entry name" value="FAD-bd_8"/>
</dbReference>
<dbReference type="GO" id="GO:0006952">
    <property type="term" value="P:defense response"/>
    <property type="evidence" value="ECO:0007669"/>
    <property type="project" value="TreeGrafter"/>
</dbReference>
<feature type="domain" description="EF-hand" evidence="9">
    <location>
        <begin position="7"/>
        <end position="42"/>
    </location>
</feature>
<dbReference type="Pfam" id="PF01794">
    <property type="entry name" value="Ferric_reduct"/>
    <property type="match status" value="1"/>
</dbReference>
<gene>
    <name evidence="11" type="ORF">IFR04_000316</name>
</gene>
<keyword evidence="5" id="KW-0560">Oxidoreductase</keyword>
<evidence type="ECO:0000313" key="11">
    <source>
        <dbReference type="EMBL" id="KAG4426434.1"/>
    </source>
</evidence>
<dbReference type="SUPFAM" id="SSF63380">
    <property type="entry name" value="Riboflavin synthase domain-like"/>
    <property type="match status" value="1"/>
</dbReference>
<comment type="caution">
    <text evidence="11">The sequence shown here is derived from an EMBL/GenBank/DDBJ whole genome shotgun (WGS) entry which is preliminary data.</text>
</comment>
<dbReference type="Gene3D" id="2.40.30.10">
    <property type="entry name" value="Translation factors"/>
    <property type="match status" value="1"/>
</dbReference>
<dbReference type="InterPro" id="IPR017938">
    <property type="entry name" value="Riboflavin_synthase-like_b-brl"/>
</dbReference>
<dbReference type="InterPro" id="IPR013121">
    <property type="entry name" value="Fe_red_NAD-bd_6"/>
</dbReference>
<feature type="transmembrane region" description="Helical" evidence="8">
    <location>
        <begin position="174"/>
        <end position="192"/>
    </location>
</feature>
<keyword evidence="3" id="KW-0249">Electron transport</keyword>
<evidence type="ECO:0000256" key="4">
    <source>
        <dbReference type="ARBA" id="ARBA00022989"/>
    </source>
</evidence>
<dbReference type="InterPro" id="IPR013130">
    <property type="entry name" value="Fe3_Rdtase_TM_dom"/>
</dbReference>
<organism evidence="11 12">
    <name type="scientific">Cadophora malorum</name>
    <dbReference type="NCBI Taxonomy" id="108018"/>
    <lineage>
        <taxon>Eukaryota</taxon>
        <taxon>Fungi</taxon>
        <taxon>Dikarya</taxon>
        <taxon>Ascomycota</taxon>
        <taxon>Pezizomycotina</taxon>
        <taxon>Leotiomycetes</taxon>
        <taxon>Helotiales</taxon>
        <taxon>Ploettnerulaceae</taxon>
        <taxon>Cadophora</taxon>
    </lineage>
</organism>
<sequence length="671" mass="76846">MAEDHFLSEKEITAFINDLDKNNNGHIEYDEVEFKLDQVHKEIAPQAKPHNLHYKDESDAQKQRRHAFLRSVIGTDKNQIGRDDFANIVRGWKVPSMEPDKKAEDEHKEFMKEMGIGRKVRAWWSVRGPEVLFVGMVVGMQIAFGTWQCVKYVTQMQYRHAFGWGVVMAKTAAGVLYPTLFFLILSMSRYISTFARKSYYLSRFINWDLSQSFHIIISIVAISFASLHAIGHLTGSFLYGSRPAQQDNVAAVLGPDAVPKPYRAFVATLPGWSGITALGLFYILALLSMPVVRKKSYEIFQLGHLLMFPIIGLLCAHGTKGLLQYPMLGYWLAVPTLLVLVERGTRIVNGFLHMPAKIEILDADTVAITVTVPNYRWWPYKAGQYVFLQVPKISRFQWHPFTVSTCIGNEMQLHIKTDGDWTSKLRDFAKDGPPQIQIGVDGPFGAPAQRFYDFDQAIVLGSGIGVTPFSGILADMQARDEHLHTHGQSDTHSELSEKGPVGYRKGRFRRVDFHWIVKDRNYLLWFSDLLNQVSRSASEHENDPHPHLDVNIFTHVTQKRKNLSTHIFRFLLECHRTEEHPASPLTGLLNKTHFGRPDLAKIMDEHYESMLEWYKEMGKKGIHIKKRKVGVFFCGAPPIGYELADRCQILTRRAREDKSYIEYHFMMEVFG</sequence>
<keyword evidence="2 8" id="KW-0812">Transmembrane</keyword>
<dbReference type="PROSITE" id="PS51384">
    <property type="entry name" value="FAD_FR"/>
    <property type="match status" value="1"/>
</dbReference>
<dbReference type="PROSITE" id="PS50222">
    <property type="entry name" value="EF_HAND_2"/>
    <property type="match status" value="1"/>
</dbReference>
<evidence type="ECO:0000256" key="5">
    <source>
        <dbReference type="ARBA" id="ARBA00023002"/>
    </source>
</evidence>
<dbReference type="Proteomes" id="UP000664132">
    <property type="component" value="Unassembled WGS sequence"/>
</dbReference>
<evidence type="ECO:0008006" key="13">
    <source>
        <dbReference type="Google" id="ProtNLM"/>
    </source>
</evidence>
<dbReference type="GO" id="GO:0005509">
    <property type="term" value="F:calcium ion binding"/>
    <property type="evidence" value="ECO:0007669"/>
    <property type="project" value="InterPro"/>
</dbReference>
<dbReference type="Pfam" id="PF08022">
    <property type="entry name" value="FAD_binding_8"/>
    <property type="match status" value="1"/>
</dbReference>
<dbReference type="SUPFAM" id="SSF52343">
    <property type="entry name" value="Ferredoxin reductase-like, C-terminal NADP-linked domain"/>
    <property type="match status" value="1"/>
</dbReference>
<dbReference type="PANTHER" id="PTHR11972">
    <property type="entry name" value="NADPH OXIDASE"/>
    <property type="match status" value="1"/>
</dbReference>
<keyword evidence="12" id="KW-1185">Reference proteome</keyword>
<evidence type="ECO:0000259" key="9">
    <source>
        <dbReference type="PROSITE" id="PS50222"/>
    </source>
</evidence>
<proteinExistence type="predicted"/>
<dbReference type="GO" id="GO:0006811">
    <property type="term" value="P:monoatomic ion transport"/>
    <property type="evidence" value="ECO:0007669"/>
    <property type="project" value="UniProtKB-KW"/>
</dbReference>
<keyword evidence="4 8" id="KW-1133">Transmembrane helix</keyword>
<evidence type="ECO:0000256" key="2">
    <source>
        <dbReference type="ARBA" id="ARBA00022692"/>
    </source>
</evidence>
<evidence type="ECO:0000256" key="8">
    <source>
        <dbReference type="SAM" id="Phobius"/>
    </source>
</evidence>
<dbReference type="AlphaFoldDB" id="A0A8H7WKB0"/>
<evidence type="ECO:0000313" key="12">
    <source>
        <dbReference type="Proteomes" id="UP000664132"/>
    </source>
</evidence>
<dbReference type="GO" id="GO:0043020">
    <property type="term" value="C:NADPH oxidase complex"/>
    <property type="evidence" value="ECO:0007669"/>
    <property type="project" value="TreeGrafter"/>
</dbReference>
<keyword evidence="6" id="KW-0813">Transport</keyword>
<feature type="domain" description="FAD-binding FR-type" evidence="10">
    <location>
        <begin position="334"/>
        <end position="450"/>
    </location>
</feature>
<feature type="transmembrane region" description="Helical" evidence="8">
    <location>
        <begin position="213"/>
        <end position="233"/>
    </location>
</feature>
<dbReference type="OrthoDB" id="167398at2759"/>
<reference evidence="11" key="1">
    <citation type="submission" date="2021-02" db="EMBL/GenBank/DDBJ databases">
        <title>Genome sequence Cadophora malorum strain M34.</title>
        <authorList>
            <person name="Stefanovic E."/>
            <person name="Vu D."/>
            <person name="Scully C."/>
            <person name="Dijksterhuis J."/>
            <person name="Roader J."/>
            <person name="Houbraken J."/>
        </authorList>
    </citation>
    <scope>NUCLEOTIDE SEQUENCE</scope>
    <source>
        <strain evidence="11">M34</strain>
    </source>
</reference>
<dbReference type="GO" id="GO:0042554">
    <property type="term" value="P:superoxide anion generation"/>
    <property type="evidence" value="ECO:0007669"/>
    <property type="project" value="TreeGrafter"/>
</dbReference>
<dbReference type="InterPro" id="IPR050369">
    <property type="entry name" value="RBOH/FRE"/>
</dbReference>
<dbReference type="Pfam" id="PF08030">
    <property type="entry name" value="NAD_binding_6"/>
    <property type="match status" value="1"/>
</dbReference>
<name>A0A8H7WKB0_9HELO</name>
<dbReference type="InterPro" id="IPR017927">
    <property type="entry name" value="FAD-bd_FR_type"/>
</dbReference>
<dbReference type="SFLD" id="SFLDG01169">
    <property type="entry name" value="NADPH_oxidase_subgroup_(NOX)"/>
    <property type="match status" value="1"/>
</dbReference>
<dbReference type="InterPro" id="IPR002048">
    <property type="entry name" value="EF_hand_dom"/>
</dbReference>
<keyword evidence="6" id="KW-0406">Ion transport</keyword>
<comment type="subcellular location">
    <subcellularLocation>
        <location evidence="1">Membrane</location>
        <topology evidence="1">Multi-pass membrane protein</topology>
    </subcellularLocation>
</comment>
<accession>A0A8H7WKB0</accession>
<feature type="transmembrane region" description="Helical" evidence="8">
    <location>
        <begin position="264"/>
        <end position="287"/>
    </location>
</feature>
<evidence type="ECO:0000256" key="3">
    <source>
        <dbReference type="ARBA" id="ARBA00022982"/>
    </source>
</evidence>
<dbReference type="EMBL" id="JAFJYH010000002">
    <property type="protein sequence ID" value="KAG4426434.1"/>
    <property type="molecule type" value="Genomic_DNA"/>
</dbReference>